<sequence length="129" mass="15244">MGGNYENWDYLAGILNERLDEKGYDAWHALRNAGMRGTYLTFLLSGRARLKPQFVTLVAQTLDLDENWLFCVALEGMQQTYDLPYVSAFLWRMFSLVEEVKLREEMKLQDAQKKKKTDKKRKKKKRKTD</sequence>
<feature type="compositionally biased region" description="Basic residues" evidence="1">
    <location>
        <begin position="113"/>
        <end position="129"/>
    </location>
</feature>
<dbReference type="RefSeq" id="WP_080838874.1">
    <property type="nucleotide sequence ID" value="NZ_LT009757.1"/>
</dbReference>
<accession>A0ABP2BQJ2</accession>
<name>A0ABP2BQJ2_9HYPH</name>
<feature type="region of interest" description="Disordered" evidence="1">
    <location>
        <begin position="108"/>
        <end position="129"/>
    </location>
</feature>
<evidence type="ECO:0000313" key="3">
    <source>
        <dbReference type="Proteomes" id="UP000191812"/>
    </source>
</evidence>
<evidence type="ECO:0000313" key="2">
    <source>
        <dbReference type="EMBL" id="CUX66624.1"/>
    </source>
</evidence>
<evidence type="ECO:0008006" key="4">
    <source>
        <dbReference type="Google" id="ProtNLM"/>
    </source>
</evidence>
<keyword evidence="3" id="KW-1185">Reference proteome</keyword>
<gene>
    <name evidence="2" type="ORF">AGR13a_Lc90458</name>
</gene>
<dbReference type="EMBL" id="FBWH01000048">
    <property type="protein sequence ID" value="CUX66624.1"/>
    <property type="molecule type" value="Genomic_DNA"/>
</dbReference>
<proteinExistence type="predicted"/>
<dbReference type="Proteomes" id="UP000191812">
    <property type="component" value="Unassembled WGS sequence"/>
</dbReference>
<organism evidence="2 3">
    <name type="scientific">Agrobacterium genomosp. 13 str. CFBP 6927</name>
    <dbReference type="NCBI Taxonomy" id="1183428"/>
    <lineage>
        <taxon>Bacteria</taxon>
        <taxon>Pseudomonadati</taxon>
        <taxon>Pseudomonadota</taxon>
        <taxon>Alphaproteobacteria</taxon>
        <taxon>Hyphomicrobiales</taxon>
        <taxon>Rhizobiaceae</taxon>
        <taxon>Rhizobium/Agrobacterium group</taxon>
        <taxon>Agrobacterium</taxon>
        <taxon>Agrobacterium tumefaciens complex</taxon>
    </lineage>
</organism>
<reference evidence="2 3" key="1">
    <citation type="submission" date="2016-01" db="EMBL/GenBank/DDBJ databases">
        <authorList>
            <person name="Regsiter A."/>
            <person name="william w."/>
        </authorList>
    </citation>
    <scope>NUCLEOTIDE SEQUENCE [LARGE SCALE GENOMIC DNA]</scope>
    <source>
        <strain evidence="2 3">CFBP 6927</strain>
    </source>
</reference>
<protein>
    <recommendedName>
        <fullName evidence="4">XRE family transcriptional regulator</fullName>
    </recommendedName>
</protein>
<comment type="caution">
    <text evidence="2">The sequence shown here is derived from an EMBL/GenBank/DDBJ whole genome shotgun (WGS) entry which is preliminary data.</text>
</comment>
<evidence type="ECO:0000256" key="1">
    <source>
        <dbReference type="SAM" id="MobiDB-lite"/>
    </source>
</evidence>